<keyword evidence="1" id="KW-0472">Membrane</keyword>
<keyword evidence="1" id="KW-0812">Transmembrane</keyword>
<feature type="transmembrane region" description="Helical" evidence="1">
    <location>
        <begin position="178"/>
        <end position="201"/>
    </location>
</feature>
<feature type="transmembrane region" description="Helical" evidence="1">
    <location>
        <begin position="62"/>
        <end position="85"/>
    </location>
</feature>
<dbReference type="EMBL" id="JAGGLB010000024">
    <property type="protein sequence ID" value="MBP1994322.1"/>
    <property type="molecule type" value="Genomic_DNA"/>
</dbReference>
<keyword evidence="1" id="KW-1133">Transmembrane helix</keyword>
<organism evidence="2 3">
    <name type="scientific">Paenibacillus eucommiae</name>
    <dbReference type="NCBI Taxonomy" id="1355755"/>
    <lineage>
        <taxon>Bacteria</taxon>
        <taxon>Bacillati</taxon>
        <taxon>Bacillota</taxon>
        <taxon>Bacilli</taxon>
        <taxon>Bacillales</taxon>
        <taxon>Paenibacillaceae</taxon>
        <taxon>Paenibacillus</taxon>
    </lineage>
</organism>
<feature type="transmembrane region" description="Helical" evidence="1">
    <location>
        <begin position="106"/>
        <end position="129"/>
    </location>
</feature>
<feature type="transmembrane region" description="Helical" evidence="1">
    <location>
        <begin position="24"/>
        <end position="42"/>
    </location>
</feature>
<evidence type="ECO:0000313" key="3">
    <source>
        <dbReference type="Proteomes" id="UP001519287"/>
    </source>
</evidence>
<feature type="transmembrane region" description="Helical" evidence="1">
    <location>
        <begin position="208"/>
        <end position="237"/>
    </location>
</feature>
<comment type="caution">
    <text evidence="2">The sequence shown here is derived from an EMBL/GenBank/DDBJ whole genome shotgun (WGS) entry which is preliminary data.</text>
</comment>
<keyword evidence="3" id="KW-1185">Reference proteome</keyword>
<evidence type="ECO:0000313" key="2">
    <source>
        <dbReference type="EMBL" id="MBP1994322.1"/>
    </source>
</evidence>
<protein>
    <recommendedName>
        <fullName evidence="4">ABC transporter permease</fullName>
    </recommendedName>
</protein>
<sequence length="292" mass="32357">MTDLKTIWLCARVNFSKWPVTPRIYTLAAIIIAFSIWVFSWISDYASTVGVAVSPWVFPYLLTTPIMFPIYGCLTALLFCDAPFMDSHTPFLVIRTSRRNWVTGQLLYIVLAGFVYTTFFLLMSILVLIPNVQFSMDWGAVLKTIAFNPGSPAKYGITSLAVIGGPVMTLFSAIQATLISFGLFWLVTIFIGVLIFCFNIVIGRMSGLVAAGVFTVIAYFSIFVGKLAFGNVIYYVSPLNWSSMSYLDWGGTGSMPSPVYAVGCLLGAILLLSIISVFVFCKKDMHIQGRRY</sequence>
<proteinExistence type="predicted"/>
<evidence type="ECO:0008006" key="4">
    <source>
        <dbReference type="Google" id="ProtNLM"/>
    </source>
</evidence>
<accession>A0ABS4J3A8</accession>
<dbReference type="Proteomes" id="UP001519287">
    <property type="component" value="Unassembled WGS sequence"/>
</dbReference>
<reference evidence="2 3" key="1">
    <citation type="submission" date="2021-03" db="EMBL/GenBank/DDBJ databases">
        <title>Genomic Encyclopedia of Type Strains, Phase IV (KMG-IV): sequencing the most valuable type-strain genomes for metagenomic binning, comparative biology and taxonomic classification.</title>
        <authorList>
            <person name="Goeker M."/>
        </authorList>
    </citation>
    <scope>NUCLEOTIDE SEQUENCE [LARGE SCALE GENOMIC DNA]</scope>
    <source>
        <strain evidence="2 3">DSM 26048</strain>
    </source>
</reference>
<evidence type="ECO:0000256" key="1">
    <source>
        <dbReference type="SAM" id="Phobius"/>
    </source>
</evidence>
<name>A0ABS4J3A8_9BACL</name>
<feature type="transmembrane region" description="Helical" evidence="1">
    <location>
        <begin position="257"/>
        <end position="281"/>
    </location>
</feature>
<dbReference type="RefSeq" id="WP_209976159.1">
    <property type="nucleotide sequence ID" value="NZ_JAGGLB010000024.1"/>
</dbReference>
<gene>
    <name evidence="2" type="ORF">J2Z66_005958</name>
</gene>